<keyword evidence="2" id="KW-1185">Reference proteome</keyword>
<reference evidence="1 2" key="1">
    <citation type="submission" date="2019-08" db="EMBL/GenBank/DDBJ databases">
        <authorList>
            <person name="Alioto T."/>
            <person name="Alioto T."/>
            <person name="Gomez Garrido J."/>
        </authorList>
    </citation>
    <scope>NUCLEOTIDE SEQUENCE [LARGE SCALE GENOMIC DNA]</scope>
</reference>
<evidence type="ECO:0000313" key="2">
    <source>
        <dbReference type="Proteomes" id="UP000325440"/>
    </source>
</evidence>
<dbReference type="AlphaFoldDB" id="A0A5E4M6L2"/>
<protein>
    <submittedName>
        <fullName evidence="1">Uncharacterized protein</fullName>
    </submittedName>
</protein>
<dbReference type="EMBL" id="CABPRJ010000476">
    <property type="protein sequence ID" value="VVC27790.1"/>
    <property type="molecule type" value="Genomic_DNA"/>
</dbReference>
<evidence type="ECO:0000313" key="1">
    <source>
        <dbReference type="EMBL" id="VVC27790.1"/>
    </source>
</evidence>
<proteinExistence type="predicted"/>
<sequence length="78" mass="8707">MEKSGKQGMGIMGVKRTGSEKLLSLNPLILCGKARFRQNVHIPAEKLLSYKLGPVKRHKNIICLNKFVCTVVSIQVRT</sequence>
<name>A0A5E4M6L2_9HEMI</name>
<gene>
    <name evidence="1" type="ORF">CINCED_3A002399</name>
</gene>
<organism evidence="1 2">
    <name type="scientific">Cinara cedri</name>
    <dbReference type="NCBI Taxonomy" id="506608"/>
    <lineage>
        <taxon>Eukaryota</taxon>
        <taxon>Metazoa</taxon>
        <taxon>Ecdysozoa</taxon>
        <taxon>Arthropoda</taxon>
        <taxon>Hexapoda</taxon>
        <taxon>Insecta</taxon>
        <taxon>Pterygota</taxon>
        <taxon>Neoptera</taxon>
        <taxon>Paraneoptera</taxon>
        <taxon>Hemiptera</taxon>
        <taxon>Sternorrhyncha</taxon>
        <taxon>Aphidomorpha</taxon>
        <taxon>Aphidoidea</taxon>
        <taxon>Aphididae</taxon>
        <taxon>Lachninae</taxon>
        <taxon>Cinara</taxon>
    </lineage>
</organism>
<accession>A0A5E4M6L2</accession>
<dbReference type="Proteomes" id="UP000325440">
    <property type="component" value="Unassembled WGS sequence"/>
</dbReference>